<dbReference type="AlphaFoldDB" id="A0A2S5KQA0"/>
<organism evidence="1 2">
    <name type="scientific">Proteobacteria bacterium 228</name>
    <dbReference type="NCBI Taxonomy" id="2083153"/>
    <lineage>
        <taxon>Bacteria</taxon>
        <taxon>Pseudomonadati</taxon>
        <taxon>Pseudomonadota</taxon>
    </lineage>
</organism>
<dbReference type="InterPro" id="IPR010261">
    <property type="entry name" value="Tir_chaperone"/>
</dbReference>
<dbReference type="SUPFAM" id="SSF69635">
    <property type="entry name" value="Type III secretory system chaperone-like"/>
    <property type="match status" value="1"/>
</dbReference>
<reference evidence="1 2" key="1">
    <citation type="submission" date="2018-02" db="EMBL/GenBank/DDBJ databases">
        <title>novel marine gammaproteobacteria from coastal saline agro ecosystem.</title>
        <authorList>
            <person name="Krishnan R."/>
            <person name="Ramesh Kumar N."/>
        </authorList>
    </citation>
    <scope>NUCLEOTIDE SEQUENCE [LARGE SCALE GENOMIC DNA]</scope>
    <source>
        <strain evidence="1 2">228</strain>
    </source>
</reference>
<dbReference type="GO" id="GO:0030254">
    <property type="term" value="P:protein secretion by the type III secretion system"/>
    <property type="evidence" value="ECO:0007669"/>
    <property type="project" value="InterPro"/>
</dbReference>
<proteinExistence type="predicted"/>
<dbReference type="CDD" id="cd17024">
    <property type="entry name" value="T3SC_IA_DspF-like"/>
    <property type="match status" value="1"/>
</dbReference>
<evidence type="ECO:0000313" key="1">
    <source>
        <dbReference type="EMBL" id="PPC77017.1"/>
    </source>
</evidence>
<comment type="caution">
    <text evidence="1">The sequence shown here is derived from an EMBL/GenBank/DDBJ whole genome shotgun (WGS) entry which is preliminary data.</text>
</comment>
<dbReference type="Proteomes" id="UP000238196">
    <property type="component" value="Unassembled WGS sequence"/>
</dbReference>
<dbReference type="Gene3D" id="3.30.1460.10">
    <property type="match status" value="1"/>
</dbReference>
<name>A0A2S5KQA0_9PROT</name>
<dbReference type="EMBL" id="PRLP01000035">
    <property type="protein sequence ID" value="PPC77017.1"/>
    <property type="molecule type" value="Genomic_DNA"/>
</dbReference>
<dbReference type="Pfam" id="PF05932">
    <property type="entry name" value="CesT"/>
    <property type="match status" value="1"/>
</dbReference>
<dbReference type="OrthoDB" id="7026419at2"/>
<protein>
    <submittedName>
        <fullName evidence="1">DspFAvrF family protein</fullName>
    </submittedName>
</protein>
<evidence type="ECO:0000313" key="2">
    <source>
        <dbReference type="Proteomes" id="UP000238196"/>
    </source>
</evidence>
<accession>A0A2S5KQA0</accession>
<sequence length="140" mass="15731">MTPHQLKANQFIQHFGKSIRASLQLKDGVCALYDADDQEVTVIEVPDHSDSAIFHCSLLTLSSDVSPQMLRKLLLLNFEISAMQGCWLAVDERDNLCLCHVLPLDKSDEQHFSNSLTGFIEQTKDVRAFTQELLRQADAA</sequence>
<gene>
    <name evidence="1" type="ORF">C4K68_11350</name>
</gene>